<evidence type="ECO:0000313" key="1">
    <source>
        <dbReference type="EMBL" id="KAF3565266.1"/>
    </source>
</evidence>
<evidence type="ECO:0000313" key="2">
    <source>
        <dbReference type="Proteomes" id="UP000266723"/>
    </source>
</evidence>
<accession>A0ABQ7CZA0</accession>
<sequence>MRAAKAVCKSLNRSAFSGIEKRTKEVFENRTFSSLRLECAGIVRGTLTQMFKK</sequence>
<organism evidence="1 2">
    <name type="scientific">Brassica cretica</name>
    <name type="common">Mustard</name>
    <dbReference type="NCBI Taxonomy" id="69181"/>
    <lineage>
        <taxon>Eukaryota</taxon>
        <taxon>Viridiplantae</taxon>
        <taxon>Streptophyta</taxon>
        <taxon>Embryophyta</taxon>
        <taxon>Tracheophyta</taxon>
        <taxon>Spermatophyta</taxon>
        <taxon>Magnoliopsida</taxon>
        <taxon>eudicotyledons</taxon>
        <taxon>Gunneridae</taxon>
        <taxon>Pentapetalae</taxon>
        <taxon>rosids</taxon>
        <taxon>malvids</taxon>
        <taxon>Brassicales</taxon>
        <taxon>Brassicaceae</taxon>
        <taxon>Brassiceae</taxon>
        <taxon>Brassica</taxon>
    </lineage>
</organism>
<name>A0ABQ7CZA0_BRACR</name>
<comment type="caution">
    <text evidence="1">The sequence shown here is derived from an EMBL/GenBank/DDBJ whole genome shotgun (WGS) entry which is preliminary data.</text>
</comment>
<protein>
    <submittedName>
        <fullName evidence="1">Uncharacterized protein</fullName>
    </submittedName>
</protein>
<keyword evidence="2" id="KW-1185">Reference proteome</keyword>
<proteinExistence type="predicted"/>
<gene>
    <name evidence="1" type="ORF">DY000_02015871</name>
</gene>
<dbReference type="Proteomes" id="UP000266723">
    <property type="component" value="Unassembled WGS sequence"/>
</dbReference>
<dbReference type="EMBL" id="QGKV02000759">
    <property type="protein sequence ID" value="KAF3565266.1"/>
    <property type="molecule type" value="Genomic_DNA"/>
</dbReference>
<reference evidence="1 2" key="1">
    <citation type="journal article" date="2020" name="BMC Genomics">
        <title>Intraspecific diversification of the crop wild relative Brassica cretica Lam. using demographic model selection.</title>
        <authorList>
            <person name="Kioukis A."/>
            <person name="Michalopoulou V.A."/>
            <person name="Briers L."/>
            <person name="Pirintsos S."/>
            <person name="Studholme D.J."/>
            <person name="Pavlidis P."/>
            <person name="Sarris P.F."/>
        </authorList>
    </citation>
    <scope>NUCLEOTIDE SEQUENCE [LARGE SCALE GENOMIC DNA]</scope>
    <source>
        <strain evidence="2">cv. PFS-1207/04</strain>
    </source>
</reference>